<evidence type="ECO:0000313" key="2">
    <source>
        <dbReference type="Proteomes" id="UP000620124"/>
    </source>
</evidence>
<sequence>MAACTEAFVYPLIEISPGSQHFSRIAANSIVTIYASHDCGPDKPFQPCGILHLVNTSSRPLLTCIPPAGSKDSVSEFRVKSFDEKTGLVELVYGRSNTAFPFSFAMHPARNRPTQYHISRKTECARLDPSGALQFQPGGNFAVLNLVLVTAPPCPPGFVLPTYPVPCRVPIEVGSLHAIHVYELTAPDTFILRGVLAATRAHHTNGFAITVAKEDADHGDKTAASFTIRDVVPATSTVTLSYRLASDTYTETYTSKGIDGDAVANGFAYPYDCVFECVEGPGGPYYKMFRRRDLTRCCVDPEGAFNTGAFNTAAAGYPAYIAFGNRLNLSA</sequence>
<protein>
    <submittedName>
        <fullName evidence="1">Uncharacterized protein</fullName>
    </submittedName>
</protein>
<accession>A0A8H6Y5E0</accession>
<name>A0A8H6Y5E0_9AGAR</name>
<gene>
    <name evidence="1" type="ORF">MVEN_01176300</name>
</gene>
<comment type="caution">
    <text evidence="1">The sequence shown here is derived from an EMBL/GenBank/DDBJ whole genome shotgun (WGS) entry which is preliminary data.</text>
</comment>
<evidence type="ECO:0000313" key="1">
    <source>
        <dbReference type="EMBL" id="KAF7352132.1"/>
    </source>
</evidence>
<reference evidence="1" key="1">
    <citation type="submission" date="2020-05" db="EMBL/GenBank/DDBJ databases">
        <title>Mycena genomes resolve the evolution of fungal bioluminescence.</title>
        <authorList>
            <person name="Tsai I.J."/>
        </authorList>
    </citation>
    <scope>NUCLEOTIDE SEQUENCE</scope>
    <source>
        <strain evidence="1">CCC161011</strain>
    </source>
</reference>
<organism evidence="1 2">
    <name type="scientific">Mycena venus</name>
    <dbReference type="NCBI Taxonomy" id="2733690"/>
    <lineage>
        <taxon>Eukaryota</taxon>
        <taxon>Fungi</taxon>
        <taxon>Dikarya</taxon>
        <taxon>Basidiomycota</taxon>
        <taxon>Agaricomycotina</taxon>
        <taxon>Agaricomycetes</taxon>
        <taxon>Agaricomycetidae</taxon>
        <taxon>Agaricales</taxon>
        <taxon>Marasmiineae</taxon>
        <taxon>Mycenaceae</taxon>
        <taxon>Mycena</taxon>
    </lineage>
</organism>
<dbReference type="EMBL" id="JACAZI010000009">
    <property type="protein sequence ID" value="KAF7352132.1"/>
    <property type="molecule type" value="Genomic_DNA"/>
</dbReference>
<proteinExistence type="predicted"/>
<keyword evidence="2" id="KW-1185">Reference proteome</keyword>
<dbReference type="AlphaFoldDB" id="A0A8H6Y5E0"/>
<dbReference type="Proteomes" id="UP000620124">
    <property type="component" value="Unassembled WGS sequence"/>
</dbReference>